<dbReference type="InterPro" id="IPR010982">
    <property type="entry name" value="Lambda_DNA-bd_dom_sf"/>
</dbReference>
<sequence length="98" mass="10885">MDFRTRIKELCQGQGITQKELAEKMGISDISLNKTLRGEYPQLQTLEKIANTLNVPIAELFEKPNASNVIGFVKVGDTVHEVKSAEDVKNLASNLKVQ</sequence>
<protein>
    <submittedName>
        <fullName evidence="2">Helix-turn-helix transcriptional regulator</fullName>
    </submittedName>
</protein>
<dbReference type="CDD" id="cd00093">
    <property type="entry name" value="HTH_XRE"/>
    <property type="match status" value="1"/>
</dbReference>
<dbReference type="GO" id="GO:0003677">
    <property type="term" value="F:DNA binding"/>
    <property type="evidence" value="ECO:0007669"/>
    <property type="project" value="InterPro"/>
</dbReference>
<dbReference type="InterPro" id="IPR001387">
    <property type="entry name" value="Cro/C1-type_HTH"/>
</dbReference>
<evidence type="ECO:0000259" key="1">
    <source>
        <dbReference type="PROSITE" id="PS50943"/>
    </source>
</evidence>
<dbReference type="EMBL" id="WCTM01000002">
    <property type="protein sequence ID" value="KAB4245535.1"/>
    <property type="molecule type" value="Genomic_DNA"/>
</dbReference>
<feature type="domain" description="HTH cro/C1-type" evidence="1">
    <location>
        <begin position="7"/>
        <end position="60"/>
    </location>
</feature>
<dbReference type="AlphaFoldDB" id="A0A4Q5EDQ7"/>
<proteinExistence type="predicted"/>
<organism evidence="2 3">
    <name type="scientific">Bacteroides uniformis</name>
    <dbReference type="NCBI Taxonomy" id="820"/>
    <lineage>
        <taxon>Bacteria</taxon>
        <taxon>Pseudomonadati</taxon>
        <taxon>Bacteroidota</taxon>
        <taxon>Bacteroidia</taxon>
        <taxon>Bacteroidales</taxon>
        <taxon>Bacteroidaceae</taxon>
        <taxon>Bacteroides</taxon>
    </lineage>
</organism>
<reference evidence="2 3" key="1">
    <citation type="journal article" date="2019" name="Nat. Med.">
        <title>A library of human gut bacterial isolates paired with longitudinal multiomics data enables mechanistic microbiome research.</title>
        <authorList>
            <person name="Poyet M."/>
            <person name="Groussin M."/>
            <person name="Gibbons S.M."/>
            <person name="Avila-Pacheco J."/>
            <person name="Jiang X."/>
            <person name="Kearney S.M."/>
            <person name="Perrotta A.R."/>
            <person name="Berdy B."/>
            <person name="Zhao S."/>
            <person name="Lieberman T.D."/>
            <person name="Swanson P.K."/>
            <person name="Smith M."/>
            <person name="Roesemann S."/>
            <person name="Alexander J.E."/>
            <person name="Rich S.A."/>
            <person name="Livny J."/>
            <person name="Vlamakis H."/>
            <person name="Clish C."/>
            <person name="Bullock K."/>
            <person name="Deik A."/>
            <person name="Scott J."/>
            <person name="Pierce K.A."/>
            <person name="Xavier R.J."/>
            <person name="Alm E.J."/>
        </authorList>
    </citation>
    <scope>NUCLEOTIDE SEQUENCE [LARGE SCALE GENOMIC DNA]</scope>
    <source>
        <strain evidence="2 3">BIOML-A6</strain>
    </source>
</reference>
<comment type="caution">
    <text evidence="2">The sequence shown here is derived from an EMBL/GenBank/DDBJ whole genome shotgun (WGS) entry which is preliminary data.</text>
</comment>
<accession>A0A4Q5EDQ7</accession>
<dbReference type="RefSeq" id="WP_130080478.1">
    <property type="nucleotide sequence ID" value="NZ_JADNBR010000004.1"/>
</dbReference>
<dbReference type="Gene3D" id="1.10.260.40">
    <property type="entry name" value="lambda repressor-like DNA-binding domains"/>
    <property type="match status" value="1"/>
</dbReference>
<dbReference type="SMART" id="SM00530">
    <property type="entry name" value="HTH_XRE"/>
    <property type="match status" value="1"/>
</dbReference>
<evidence type="ECO:0000313" key="2">
    <source>
        <dbReference type="EMBL" id="KAB4245535.1"/>
    </source>
</evidence>
<dbReference type="Pfam" id="PF01381">
    <property type="entry name" value="HTH_3"/>
    <property type="match status" value="1"/>
</dbReference>
<dbReference type="SUPFAM" id="SSF47413">
    <property type="entry name" value="lambda repressor-like DNA-binding domains"/>
    <property type="match status" value="1"/>
</dbReference>
<dbReference type="PROSITE" id="PS50943">
    <property type="entry name" value="HTH_CROC1"/>
    <property type="match status" value="1"/>
</dbReference>
<name>A0A4Q5EDQ7_BACUN</name>
<evidence type="ECO:0000313" key="3">
    <source>
        <dbReference type="Proteomes" id="UP000431575"/>
    </source>
</evidence>
<gene>
    <name evidence="2" type="ORF">GAP41_04515</name>
</gene>
<dbReference type="Proteomes" id="UP000431575">
    <property type="component" value="Unassembled WGS sequence"/>
</dbReference>